<dbReference type="AlphaFoldDB" id="A0AAD4BC61"/>
<reference evidence="2" key="2">
    <citation type="journal article" date="2020" name="Nat. Commun.">
        <title>Large-scale genome sequencing of mycorrhizal fungi provides insights into the early evolution of symbiotic traits.</title>
        <authorList>
            <person name="Miyauchi S."/>
            <person name="Kiss E."/>
            <person name="Kuo A."/>
            <person name="Drula E."/>
            <person name="Kohler A."/>
            <person name="Sanchez-Garcia M."/>
            <person name="Morin E."/>
            <person name="Andreopoulos B."/>
            <person name="Barry K.W."/>
            <person name="Bonito G."/>
            <person name="Buee M."/>
            <person name="Carver A."/>
            <person name="Chen C."/>
            <person name="Cichocki N."/>
            <person name="Clum A."/>
            <person name="Culley D."/>
            <person name="Crous P.W."/>
            <person name="Fauchery L."/>
            <person name="Girlanda M."/>
            <person name="Hayes R.D."/>
            <person name="Keri Z."/>
            <person name="LaButti K."/>
            <person name="Lipzen A."/>
            <person name="Lombard V."/>
            <person name="Magnuson J."/>
            <person name="Maillard F."/>
            <person name="Murat C."/>
            <person name="Nolan M."/>
            <person name="Ohm R.A."/>
            <person name="Pangilinan J."/>
            <person name="Pereira M.F."/>
            <person name="Perotto S."/>
            <person name="Peter M."/>
            <person name="Pfister S."/>
            <person name="Riley R."/>
            <person name="Sitrit Y."/>
            <person name="Stielow J.B."/>
            <person name="Szollosi G."/>
            <person name="Zifcakova L."/>
            <person name="Stursova M."/>
            <person name="Spatafora J.W."/>
            <person name="Tedersoo L."/>
            <person name="Vaario L.M."/>
            <person name="Yamada A."/>
            <person name="Yan M."/>
            <person name="Wang P."/>
            <person name="Xu J."/>
            <person name="Bruns T."/>
            <person name="Baldrian P."/>
            <person name="Vilgalys R."/>
            <person name="Dunand C."/>
            <person name="Henrissat B."/>
            <person name="Grigoriev I.V."/>
            <person name="Hibbett D."/>
            <person name="Nagy L.G."/>
            <person name="Martin F.M."/>
        </authorList>
    </citation>
    <scope>NUCLEOTIDE SEQUENCE</scope>
    <source>
        <strain evidence="2">BED1</strain>
    </source>
</reference>
<dbReference type="Proteomes" id="UP001194468">
    <property type="component" value="Unassembled WGS sequence"/>
</dbReference>
<evidence type="ECO:0000313" key="2">
    <source>
        <dbReference type="EMBL" id="KAF8416856.1"/>
    </source>
</evidence>
<name>A0AAD4BC61_BOLED</name>
<sequence>MDCDTVTTKSNSPAPDLSSERSDRSTTGQLVTTPLTHVTTSTVPATPNTAPLPSFPLPRPKSELSMLSGPNTRQDHAWDGVASGMRGTPFNGVNHGVQRHILPGSVSRVGSGTPFRNGYLALTPGVPSAHHNFDGPRKRPADVIKCFDDDEDDRDDGRLEFEQKEALLFLDIARARGNIRKLEQKLAQAKWDEINITGKLYKLQAEEAERRSDAADVRVGVICNSIRMTGGTLCDTSVQKRRHISPEDSIQIEADLSSGSLEV</sequence>
<reference evidence="2" key="1">
    <citation type="submission" date="2019-10" db="EMBL/GenBank/DDBJ databases">
        <authorList>
            <consortium name="DOE Joint Genome Institute"/>
            <person name="Kuo A."/>
            <person name="Miyauchi S."/>
            <person name="Kiss E."/>
            <person name="Drula E."/>
            <person name="Kohler A."/>
            <person name="Sanchez-Garcia M."/>
            <person name="Andreopoulos B."/>
            <person name="Barry K.W."/>
            <person name="Bonito G."/>
            <person name="Buee M."/>
            <person name="Carver A."/>
            <person name="Chen C."/>
            <person name="Cichocki N."/>
            <person name="Clum A."/>
            <person name="Culley D."/>
            <person name="Crous P.W."/>
            <person name="Fauchery L."/>
            <person name="Girlanda M."/>
            <person name="Hayes R."/>
            <person name="Keri Z."/>
            <person name="LaButti K."/>
            <person name="Lipzen A."/>
            <person name="Lombard V."/>
            <person name="Magnuson J."/>
            <person name="Maillard F."/>
            <person name="Morin E."/>
            <person name="Murat C."/>
            <person name="Nolan M."/>
            <person name="Ohm R."/>
            <person name="Pangilinan J."/>
            <person name="Pereira M."/>
            <person name="Perotto S."/>
            <person name="Peter M."/>
            <person name="Riley R."/>
            <person name="Sitrit Y."/>
            <person name="Stielow B."/>
            <person name="Szollosi G."/>
            <person name="Zifcakova L."/>
            <person name="Stursova M."/>
            <person name="Spatafora J.W."/>
            <person name="Tedersoo L."/>
            <person name="Vaario L.-M."/>
            <person name="Yamada A."/>
            <person name="Yan M."/>
            <person name="Wang P."/>
            <person name="Xu J."/>
            <person name="Bruns T."/>
            <person name="Baldrian P."/>
            <person name="Vilgalys R."/>
            <person name="Henrissat B."/>
            <person name="Grigoriev I.V."/>
            <person name="Hibbett D."/>
            <person name="Nagy L.G."/>
            <person name="Martin F.M."/>
        </authorList>
    </citation>
    <scope>NUCLEOTIDE SEQUENCE</scope>
    <source>
        <strain evidence="2">BED1</strain>
    </source>
</reference>
<proteinExistence type="predicted"/>
<comment type="caution">
    <text evidence="2">The sequence shown here is derived from an EMBL/GenBank/DDBJ whole genome shotgun (WGS) entry which is preliminary data.</text>
</comment>
<feature type="compositionally biased region" description="Low complexity" evidence="1">
    <location>
        <begin position="30"/>
        <end position="44"/>
    </location>
</feature>
<organism evidence="2 3">
    <name type="scientific">Boletus edulis BED1</name>
    <dbReference type="NCBI Taxonomy" id="1328754"/>
    <lineage>
        <taxon>Eukaryota</taxon>
        <taxon>Fungi</taxon>
        <taxon>Dikarya</taxon>
        <taxon>Basidiomycota</taxon>
        <taxon>Agaricomycotina</taxon>
        <taxon>Agaricomycetes</taxon>
        <taxon>Agaricomycetidae</taxon>
        <taxon>Boletales</taxon>
        <taxon>Boletineae</taxon>
        <taxon>Boletaceae</taxon>
        <taxon>Boletoideae</taxon>
        <taxon>Boletus</taxon>
    </lineage>
</organism>
<keyword evidence="3" id="KW-1185">Reference proteome</keyword>
<feature type="region of interest" description="Disordered" evidence="1">
    <location>
        <begin position="1"/>
        <end position="57"/>
    </location>
</feature>
<evidence type="ECO:0000256" key="1">
    <source>
        <dbReference type="SAM" id="MobiDB-lite"/>
    </source>
</evidence>
<gene>
    <name evidence="2" type="ORF">L210DRAFT_988327</name>
</gene>
<dbReference type="EMBL" id="WHUW01000240">
    <property type="protein sequence ID" value="KAF8416856.1"/>
    <property type="molecule type" value="Genomic_DNA"/>
</dbReference>
<protein>
    <submittedName>
        <fullName evidence="2">Uncharacterized protein</fullName>
    </submittedName>
</protein>
<accession>A0AAD4BC61</accession>
<feature type="compositionally biased region" description="Polar residues" evidence="1">
    <location>
        <begin position="1"/>
        <end position="13"/>
    </location>
</feature>
<evidence type="ECO:0000313" key="3">
    <source>
        <dbReference type="Proteomes" id="UP001194468"/>
    </source>
</evidence>